<evidence type="ECO:0000313" key="2">
    <source>
        <dbReference type="EMBL" id="EPR40799.1"/>
    </source>
</evidence>
<feature type="region of interest" description="Disordered" evidence="1">
    <location>
        <begin position="1"/>
        <end position="28"/>
    </location>
</feature>
<feature type="compositionally biased region" description="Polar residues" evidence="1">
    <location>
        <begin position="1"/>
        <end position="12"/>
    </location>
</feature>
<name>S7V2U9_DESML</name>
<sequence length="63" mass="6425">MSISTEAPQGTKQGKPKNKTADAGTGGRPAKLSLTALGMVFGGIDTSPIYAFGRAFTVNTVLP</sequence>
<dbReference type="RefSeq" id="WP_020876733.1">
    <property type="nucleotide sequence ID" value="NZ_ATHJ01000080.1"/>
</dbReference>
<evidence type="ECO:0000256" key="1">
    <source>
        <dbReference type="SAM" id="MobiDB-lite"/>
    </source>
</evidence>
<keyword evidence="3" id="KW-1185">Reference proteome</keyword>
<dbReference type="Proteomes" id="UP000014977">
    <property type="component" value="Unassembled WGS sequence"/>
</dbReference>
<gene>
    <name evidence="2" type="ORF">dsmv_2302</name>
</gene>
<evidence type="ECO:0000313" key="3">
    <source>
        <dbReference type="Proteomes" id="UP000014977"/>
    </source>
</evidence>
<protein>
    <submittedName>
        <fullName evidence="2">Uncharacterized protein</fullName>
    </submittedName>
</protein>
<dbReference type="AlphaFoldDB" id="S7V2U9"/>
<reference evidence="2 3" key="1">
    <citation type="journal article" date="2013" name="Genome Announc.">
        <title>Draft genome sequences for three mercury-methylating, sulfate-reducing bacteria.</title>
        <authorList>
            <person name="Brown S.D."/>
            <person name="Hurt R.A.Jr."/>
            <person name="Gilmour C.C."/>
            <person name="Elias D.A."/>
        </authorList>
    </citation>
    <scope>NUCLEOTIDE SEQUENCE [LARGE SCALE GENOMIC DNA]</scope>
    <source>
        <strain evidence="2 3">DSM 2059</strain>
    </source>
</reference>
<accession>S7V2U9</accession>
<dbReference type="EMBL" id="ATHJ01000080">
    <property type="protein sequence ID" value="EPR40799.1"/>
    <property type="molecule type" value="Genomic_DNA"/>
</dbReference>
<organism evidence="2 3">
    <name type="scientific">Desulfococcus multivorans DSM 2059</name>
    <dbReference type="NCBI Taxonomy" id="1121405"/>
    <lineage>
        <taxon>Bacteria</taxon>
        <taxon>Pseudomonadati</taxon>
        <taxon>Thermodesulfobacteriota</taxon>
        <taxon>Desulfobacteria</taxon>
        <taxon>Desulfobacterales</taxon>
        <taxon>Desulfococcaceae</taxon>
        <taxon>Desulfococcus</taxon>
    </lineage>
</organism>
<comment type="caution">
    <text evidence="2">The sequence shown here is derived from an EMBL/GenBank/DDBJ whole genome shotgun (WGS) entry which is preliminary data.</text>
</comment>
<proteinExistence type="predicted"/>